<reference evidence="11" key="1">
    <citation type="submission" date="2022-08" db="EMBL/GenBank/DDBJ databases">
        <title>Chelativorans sichuanense sp. nov., a paraffin oil-degrading bacterium isolated from a mixture of oil-based drill cuttings and paddy soil.</title>
        <authorList>
            <person name="Yu J."/>
            <person name="Liu H."/>
            <person name="Chen Q."/>
        </authorList>
    </citation>
    <scope>NUCLEOTIDE SEQUENCE</scope>
    <source>
        <strain evidence="11">SCAU 2101</strain>
    </source>
</reference>
<evidence type="ECO:0000313" key="11">
    <source>
        <dbReference type="EMBL" id="MCT8990448.1"/>
    </source>
</evidence>
<dbReference type="InterPro" id="IPR004628">
    <property type="entry name" value="Man_deHydtase"/>
</dbReference>
<name>A0A9X2X846_9HYPH</name>
<comment type="similarity">
    <text evidence="6">Belongs to the mannonate dehydratase family.</text>
</comment>
<comment type="cofactor">
    <cofactor evidence="3">
        <name>Fe(2+)</name>
        <dbReference type="ChEBI" id="CHEBI:29033"/>
    </cofactor>
</comment>
<keyword evidence="8" id="KW-0408">Iron</keyword>
<dbReference type="EMBL" id="JAODNV010000009">
    <property type="protein sequence ID" value="MCT8990448.1"/>
    <property type="molecule type" value="Genomic_DNA"/>
</dbReference>
<organism evidence="11 12">
    <name type="scientific">Chelativorans petroleitrophicus</name>
    <dbReference type="NCBI Taxonomy" id="2975484"/>
    <lineage>
        <taxon>Bacteria</taxon>
        <taxon>Pseudomonadati</taxon>
        <taxon>Pseudomonadota</taxon>
        <taxon>Alphaproteobacteria</taxon>
        <taxon>Hyphomicrobiales</taxon>
        <taxon>Phyllobacteriaceae</taxon>
        <taxon>Chelativorans</taxon>
    </lineage>
</organism>
<evidence type="ECO:0000313" key="12">
    <source>
        <dbReference type="Proteomes" id="UP001149009"/>
    </source>
</evidence>
<keyword evidence="12" id="KW-1185">Reference proteome</keyword>
<evidence type="ECO:0000256" key="2">
    <source>
        <dbReference type="ARBA" id="ARBA00001936"/>
    </source>
</evidence>
<evidence type="ECO:0000256" key="4">
    <source>
        <dbReference type="ARBA" id="ARBA00002713"/>
    </source>
</evidence>
<evidence type="ECO:0000256" key="7">
    <source>
        <dbReference type="ARBA" id="ARBA00012927"/>
    </source>
</evidence>
<evidence type="ECO:0000256" key="1">
    <source>
        <dbReference type="ARBA" id="ARBA00001794"/>
    </source>
</evidence>
<dbReference type="Proteomes" id="UP001149009">
    <property type="component" value="Unassembled WGS sequence"/>
</dbReference>
<proteinExistence type="inferred from homology"/>
<sequence length="376" mass="41743">MKVGLSLYGKLLSEDGARFASQLGVEDVVIHLTDYARNANDAAYRAGEVGPINGDCIDVPLWTFDYMSEIVDMLRRHGLRIAAMENISPNFWSDILLDGPAKRRQMEALKQLVRDAGRAGIPVIGYNFSIAGVWGWRLKPVARGGAVTATFNLDEIDWERPLPDGMVGNMRYRAPMPGAEPLQVSETELWERFAWFLRELVPVAEEAGVRLAAHPDDPPVERLRGTARLVNSHAKYDRLLALAPSRANALEFCVGSLAEMRERDIYETTRRFARMGAIAYVHFRNVRGKVPSYVETFVDDGDVDMARIVRILHEEGFDGVLVPDHVPELHCPAPWHASHAYTVGYMKALVSAIKSAVPANAGAQPEDRSRIAAAAR</sequence>
<gene>
    <name evidence="11" type="ORF">NYR54_09115</name>
</gene>
<dbReference type="GO" id="GO:0042840">
    <property type="term" value="P:D-glucuronate catabolic process"/>
    <property type="evidence" value="ECO:0007669"/>
    <property type="project" value="TreeGrafter"/>
</dbReference>
<dbReference type="AlphaFoldDB" id="A0A9X2X846"/>
<dbReference type="PANTHER" id="PTHR30387">
    <property type="entry name" value="MANNONATE DEHYDRATASE"/>
    <property type="match status" value="1"/>
</dbReference>
<keyword evidence="9" id="KW-0464">Manganese</keyword>
<dbReference type="GO" id="GO:0008198">
    <property type="term" value="F:ferrous iron binding"/>
    <property type="evidence" value="ECO:0007669"/>
    <property type="project" value="TreeGrafter"/>
</dbReference>
<dbReference type="EC" id="4.2.1.8" evidence="7"/>
<dbReference type="Gene3D" id="3.20.20.150">
    <property type="entry name" value="Divalent-metal-dependent TIM barrel enzymes"/>
    <property type="match status" value="1"/>
</dbReference>
<evidence type="ECO:0000256" key="5">
    <source>
        <dbReference type="ARBA" id="ARBA00004892"/>
    </source>
</evidence>
<accession>A0A9X2X846</accession>
<evidence type="ECO:0000256" key="8">
    <source>
        <dbReference type="ARBA" id="ARBA00023004"/>
    </source>
</evidence>
<dbReference type="InterPro" id="IPR036237">
    <property type="entry name" value="Xyl_isomerase-like_sf"/>
</dbReference>
<comment type="catalytic activity">
    <reaction evidence="1">
        <text>D-mannonate = 2-dehydro-3-deoxy-D-gluconate + H2O</text>
        <dbReference type="Rhea" id="RHEA:20097"/>
        <dbReference type="ChEBI" id="CHEBI:15377"/>
        <dbReference type="ChEBI" id="CHEBI:17767"/>
        <dbReference type="ChEBI" id="CHEBI:57990"/>
        <dbReference type="EC" id="4.2.1.8"/>
    </reaction>
</comment>
<evidence type="ECO:0000256" key="3">
    <source>
        <dbReference type="ARBA" id="ARBA00001954"/>
    </source>
</evidence>
<dbReference type="SUPFAM" id="SSF51658">
    <property type="entry name" value="Xylose isomerase-like"/>
    <property type="match status" value="1"/>
</dbReference>
<evidence type="ECO:0000256" key="10">
    <source>
        <dbReference type="ARBA" id="ARBA00023239"/>
    </source>
</evidence>
<comment type="caution">
    <text evidence="11">The sequence shown here is derived from an EMBL/GenBank/DDBJ whole genome shotgun (WGS) entry which is preliminary data.</text>
</comment>
<dbReference type="RefSeq" id="WP_261515323.1">
    <property type="nucleotide sequence ID" value="NZ_JAODNV010000009.1"/>
</dbReference>
<comment type="cofactor">
    <cofactor evidence="2">
        <name>Mn(2+)</name>
        <dbReference type="ChEBI" id="CHEBI:29035"/>
    </cofactor>
</comment>
<comment type="function">
    <text evidence="4">Catalyzes the dehydration of D-mannonate.</text>
</comment>
<dbReference type="GO" id="GO:0030145">
    <property type="term" value="F:manganese ion binding"/>
    <property type="evidence" value="ECO:0007669"/>
    <property type="project" value="TreeGrafter"/>
</dbReference>
<protein>
    <recommendedName>
        <fullName evidence="7">mannonate dehydratase</fullName>
        <ecNumber evidence="7">4.2.1.8</ecNumber>
    </recommendedName>
</protein>
<dbReference type="PANTHER" id="PTHR30387:SF2">
    <property type="entry name" value="MANNONATE DEHYDRATASE"/>
    <property type="match status" value="1"/>
</dbReference>
<evidence type="ECO:0000256" key="9">
    <source>
        <dbReference type="ARBA" id="ARBA00023211"/>
    </source>
</evidence>
<evidence type="ECO:0000256" key="6">
    <source>
        <dbReference type="ARBA" id="ARBA00007389"/>
    </source>
</evidence>
<dbReference type="Pfam" id="PF03786">
    <property type="entry name" value="UxuA"/>
    <property type="match status" value="1"/>
</dbReference>
<comment type="pathway">
    <text evidence="5">Carbohydrate metabolism; pentose and glucuronate interconversion.</text>
</comment>
<keyword evidence="10 11" id="KW-0456">Lyase</keyword>
<dbReference type="GO" id="GO:0008927">
    <property type="term" value="F:mannonate dehydratase activity"/>
    <property type="evidence" value="ECO:0007669"/>
    <property type="project" value="UniProtKB-EC"/>
</dbReference>